<sequence>MAPPAAMAIKQAELQLSVAFPDPVKAGDKITFQVVILNTGSETWLANRYSIYAEIYDAREKYLAKTDQILGNVAVGSAGMAIIYLPYAIPQDEYEGMYKYRIIVNYENKRILYSDFLSYTVSSIARKEEKAFLLPVKLNGKGMVSYRNSTEENWDSYLWNFNLGLMGQAFDNPMMFKLDSGIATDGFRLNTILLNYRLPALSVSAGDVMPVFSQLAFYNTGVRGFMVEYKPGKIELAGVLASSVFARQGTDTASGSYARYTGGARAGLEAVKDMKFGVSCVYTADAPGSLTDPAVSMAPAKNLVLAADVSCLMFGNFLLDGEYAYSSYSADLASDTAALDDGAYRISFSAMLGDITAGITYKEVGTYFSSLNSSYSISDRAGIEGLLNYSLDFLKIYFMYGRFNDNLSNAPEKVTTAIDNLSSFVTVAFRGFPVCTLGYTWNSLVGNPASLVNNVTRNASIGITHKIWETNISAGYQVAEFYDITDLSSDIISYSGNLRFNRMINNIISLNAGVNYSRLYSIDLPKTDQTAGASAGVNYRLIPEKFIISGFTSVSRRIDDAGTTDNLYINLNVDGTYNISSEMALTVGTGWINSADQINSANSCQSWSLGTRASYSF</sequence>
<keyword evidence="1" id="KW-1133">Transmembrane helix</keyword>
<comment type="caution">
    <text evidence="2">The sequence shown here is derived from an EMBL/GenBank/DDBJ whole genome shotgun (WGS) entry which is preliminary data.</text>
</comment>
<evidence type="ECO:0000313" key="2">
    <source>
        <dbReference type="EMBL" id="PIZ17807.1"/>
    </source>
</evidence>
<dbReference type="EMBL" id="PFMR01000084">
    <property type="protein sequence ID" value="PIZ17807.1"/>
    <property type="molecule type" value="Genomic_DNA"/>
</dbReference>
<evidence type="ECO:0000256" key="1">
    <source>
        <dbReference type="SAM" id="Phobius"/>
    </source>
</evidence>
<name>A0A2M7SE40_9BACT</name>
<accession>A0A2M7SE40</accession>
<keyword evidence="1" id="KW-0472">Membrane</keyword>
<dbReference type="Proteomes" id="UP000229307">
    <property type="component" value="Unassembled WGS sequence"/>
</dbReference>
<protein>
    <submittedName>
        <fullName evidence="2">Uncharacterized protein</fullName>
    </submittedName>
</protein>
<dbReference type="AlphaFoldDB" id="A0A2M7SE40"/>
<reference evidence="3" key="1">
    <citation type="submission" date="2017-09" db="EMBL/GenBank/DDBJ databases">
        <title>Depth-based differentiation of microbial function through sediment-hosted aquifers and enrichment of novel symbionts in the deep terrestrial subsurface.</title>
        <authorList>
            <person name="Probst A.J."/>
            <person name="Ladd B."/>
            <person name="Jarett J.K."/>
            <person name="Geller-Mcgrath D.E."/>
            <person name="Sieber C.M.K."/>
            <person name="Emerson J.B."/>
            <person name="Anantharaman K."/>
            <person name="Thomas B.C."/>
            <person name="Malmstrom R."/>
            <person name="Stieglmeier M."/>
            <person name="Klingl A."/>
            <person name="Woyke T."/>
            <person name="Ryan C.M."/>
            <person name="Banfield J.F."/>
        </authorList>
    </citation>
    <scope>NUCLEOTIDE SEQUENCE [LARGE SCALE GENOMIC DNA]</scope>
</reference>
<organism evidence="2 3">
    <name type="scientific">Candidatus Desantisbacteria bacterium CG_4_10_14_0_8_um_filter_48_22</name>
    <dbReference type="NCBI Taxonomy" id="1974543"/>
    <lineage>
        <taxon>Bacteria</taxon>
        <taxon>Candidatus Desantisiibacteriota</taxon>
    </lineage>
</organism>
<proteinExistence type="predicted"/>
<evidence type="ECO:0000313" key="3">
    <source>
        <dbReference type="Proteomes" id="UP000229307"/>
    </source>
</evidence>
<keyword evidence="1" id="KW-0812">Transmembrane</keyword>
<feature type="transmembrane region" description="Helical" evidence="1">
    <location>
        <begin position="69"/>
        <end position="89"/>
    </location>
</feature>
<gene>
    <name evidence="2" type="ORF">COY52_02680</name>
</gene>